<dbReference type="GO" id="GO:0016020">
    <property type="term" value="C:membrane"/>
    <property type="evidence" value="ECO:0007669"/>
    <property type="project" value="GOC"/>
</dbReference>
<organism evidence="5 6">
    <name type="scientific">Candidatus Agrococcus pullicola</name>
    <dbReference type="NCBI Taxonomy" id="2838429"/>
    <lineage>
        <taxon>Bacteria</taxon>
        <taxon>Bacillati</taxon>
        <taxon>Actinomycetota</taxon>
        <taxon>Actinomycetes</taxon>
        <taxon>Micrococcales</taxon>
        <taxon>Microbacteriaceae</taxon>
        <taxon>Agrococcus</taxon>
    </lineage>
</organism>
<dbReference type="Proteomes" id="UP000824005">
    <property type="component" value="Unassembled WGS sequence"/>
</dbReference>
<comment type="similarity">
    <text evidence="1">Belongs to the glycosyltransferase 2 family.</text>
</comment>
<feature type="domain" description="Glycosyltransferase 2-like" evidence="4">
    <location>
        <begin position="22"/>
        <end position="183"/>
    </location>
</feature>
<dbReference type="InterPro" id="IPR029044">
    <property type="entry name" value="Nucleotide-diphossugar_trans"/>
</dbReference>
<dbReference type="EMBL" id="DXDC01000091">
    <property type="protein sequence ID" value="HIY65245.1"/>
    <property type="molecule type" value="Genomic_DNA"/>
</dbReference>
<dbReference type="FunFam" id="3.90.550.10:FF:000122">
    <property type="entry name" value="Dolichol-phosphate mannosyltransferase subunit 1"/>
    <property type="match status" value="1"/>
</dbReference>
<gene>
    <name evidence="5" type="ORF">H9830_03080</name>
</gene>
<evidence type="ECO:0000256" key="2">
    <source>
        <dbReference type="ARBA" id="ARBA00022676"/>
    </source>
</evidence>
<keyword evidence="3" id="KW-0808">Transferase</keyword>
<sequence length="263" mass="28354">MTRWCSFAADNGAALPQPRAVVLMPTYNEIESLARTLDELVFAVPGVDVLVIDDNSPDGTGALADELAAADRRIRVLHREAKGGLGAAYLAGMRWALREGYDLIVEMDADGSHPAHTLPDMLAAARDADLVIGSRYVAGGGTDGWAEDRERLSRVANAYGRVVMGVAVHDMTAGFRVYRSEFLRGIDLSRVTSAGYCFQIDMTRIVADAGARILEVPIVFRERKAGASKMGGAIVTEALVKVTGWGIGRRAAQLRHALRRFGV</sequence>
<keyword evidence="2" id="KW-0328">Glycosyltransferase</keyword>
<reference evidence="5" key="1">
    <citation type="journal article" date="2021" name="PeerJ">
        <title>Extensive microbial diversity within the chicken gut microbiome revealed by metagenomics and culture.</title>
        <authorList>
            <person name="Gilroy R."/>
            <person name="Ravi A."/>
            <person name="Getino M."/>
            <person name="Pursley I."/>
            <person name="Horton D.L."/>
            <person name="Alikhan N.F."/>
            <person name="Baker D."/>
            <person name="Gharbi K."/>
            <person name="Hall N."/>
            <person name="Watson M."/>
            <person name="Adriaenssens E.M."/>
            <person name="Foster-Nyarko E."/>
            <person name="Jarju S."/>
            <person name="Secka A."/>
            <person name="Antonio M."/>
            <person name="Oren A."/>
            <person name="Chaudhuri R.R."/>
            <person name="La Ragione R."/>
            <person name="Hildebrand F."/>
            <person name="Pallen M.J."/>
        </authorList>
    </citation>
    <scope>NUCLEOTIDE SEQUENCE</scope>
    <source>
        <strain evidence="5">ChiGjej1B1-98</strain>
    </source>
</reference>
<dbReference type="InterPro" id="IPR039528">
    <property type="entry name" value="DPM1-like"/>
</dbReference>
<comment type="caution">
    <text evidence="5">The sequence shown here is derived from an EMBL/GenBank/DDBJ whole genome shotgun (WGS) entry which is preliminary data.</text>
</comment>
<evidence type="ECO:0000313" key="5">
    <source>
        <dbReference type="EMBL" id="HIY65245.1"/>
    </source>
</evidence>
<evidence type="ECO:0000256" key="1">
    <source>
        <dbReference type="ARBA" id="ARBA00006739"/>
    </source>
</evidence>
<name>A0A9D1YTB8_9MICO</name>
<dbReference type="GO" id="GO:0004582">
    <property type="term" value="F:dolichyl-phosphate beta-D-mannosyltransferase activity"/>
    <property type="evidence" value="ECO:0007669"/>
    <property type="project" value="InterPro"/>
</dbReference>
<dbReference type="Gene3D" id="3.90.550.10">
    <property type="entry name" value="Spore Coat Polysaccharide Biosynthesis Protein SpsA, Chain A"/>
    <property type="match status" value="1"/>
</dbReference>
<dbReference type="CDD" id="cd06442">
    <property type="entry name" value="DPM1_like"/>
    <property type="match status" value="1"/>
</dbReference>
<dbReference type="GO" id="GO:0009247">
    <property type="term" value="P:glycolipid biosynthetic process"/>
    <property type="evidence" value="ECO:0007669"/>
    <property type="project" value="TreeGrafter"/>
</dbReference>
<reference evidence="5" key="2">
    <citation type="submission" date="2021-04" db="EMBL/GenBank/DDBJ databases">
        <authorList>
            <person name="Gilroy R."/>
        </authorList>
    </citation>
    <scope>NUCLEOTIDE SEQUENCE</scope>
    <source>
        <strain evidence="5">ChiGjej1B1-98</strain>
    </source>
</reference>
<proteinExistence type="inferred from homology"/>
<dbReference type="InterPro" id="IPR001173">
    <property type="entry name" value="Glyco_trans_2-like"/>
</dbReference>
<dbReference type="PANTHER" id="PTHR43398:SF1">
    <property type="entry name" value="DOLICHOL-PHOSPHATE MANNOSYLTRANSFERASE SUBUNIT 1"/>
    <property type="match status" value="1"/>
</dbReference>
<evidence type="ECO:0000259" key="4">
    <source>
        <dbReference type="Pfam" id="PF00535"/>
    </source>
</evidence>
<evidence type="ECO:0000256" key="3">
    <source>
        <dbReference type="ARBA" id="ARBA00022679"/>
    </source>
</evidence>
<dbReference type="SUPFAM" id="SSF53448">
    <property type="entry name" value="Nucleotide-diphospho-sugar transferases"/>
    <property type="match status" value="1"/>
</dbReference>
<dbReference type="PANTHER" id="PTHR43398">
    <property type="entry name" value="DOLICHOL-PHOSPHATE MANNOSYLTRANSFERASE SUBUNIT 1"/>
    <property type="match status" value="1"/>
</dbReference>
<protein>
    <submittedName>
        <fullName evidence="5">Polyprenol monophosphomannose synthase</fullName>
    </submittedName>
</protein>
<dbReference type="Pfam" id="PF00535">
    <property type="entry name" value="Glycos_transf_2"/>
    <property type="match status" value="1"/>
</dbReference>
<accession>A0A9D1YTB8</accession>
<dbReference type="AlphaFoldDB" id="A0A9D1YTB8"/>
<evidence type="ECO:0000313" key="6">
    <source>
        <dbReference type="Proteomes" id="UP000824005"/>
    </source>
</evidence>